<dbReference type="EMBL" id="NEVH01021194">
    <property type="protein sequence ID" value="PNF20032.1"/>
    <property type="molecule type" value="Genomic_DNA"/>
</dbReference>
<protein>
    <recommendedName>
        <fullName evidence="5">Dysbindin</fullName>
    </recommendedName>
</protein>
<comment type="caution">
    <text evidence="3">The sequence shown here is derived from an EMBL/GenBank/DDBJ whole genome shotgun (WGS) entry which is preliminary data.</text>
</comment>
<dbReference type="EMBL" id="NEVH01021194">
    <property type="protein sequence ID" value="PNF20033.1"/>
    <property type="molecule type" value="Genomic_DNA"/>
</dbReference>
<dbReference type="InterPro" id="IPR007531">
    <property type="entry name" value="Dysbindin"/>
</dbReference>
<feature type="region of interest" description="Disordered" evidence="2">
    <location>
        <begin position="139"/>
        <end position="173"/>
    </location>
</feature>
<name>A0A2J7PUN1_9NEOP</name>
<dbReference type="GO" id="GO:0005737">
    <property type="term" value="C:cytoplasm"/>
    <property type="evidence" value="ECO:0007669"/>
    <property type="project" value="InterPro"/>
</dbReference>
<dbReference type="AlphaFoldDB" id="A0A2J7PUN1"/>
<proteinExistence type="inferred from homology"/>
<evidence type="ECO:0000256" key="2">
    <source>
        <dbReference type="SAM" id="MobiDB-lite"/>
    </source>
</evidence>
<evidence type="ECO:0008006" key="5">
    <source>
        <dbReference type="Google" id="ProtNLM"/>
    </source>
</evidence>
<dbReference type="Proteomes" id="UP000235965">
    <property type="component" value="Unassembled WGS sequence"/>
</dbReference>
<dbReference type="PANTHER" id="PTHR16294:SF6">
    <property type="entry name" value="DYNAMIN N-TERMINAL DOMAIN-CONTAINING PROTEIN"/>
    <property type="match status" value="1"/>
</dbReference>
<evidence type="ECO:0000313" key="4">
    <source>
        <dbReference type="Proteomes" id="UP000235965"/>
    </source>
</evidence>
<organism evidence="3 4">
    <name type="scientific">Cryptotermes secundus</name>
    <dbReference type="NCBI Taxonomy" id="105785"/>
    <lineage>
        <taxon>Eukaryota</taxon>
        <taxon>Metazoa</taxon>
        <taxon>Ecdysozoa</taxon>
        <taxon>Arthropoda</taxon>
        <taxon>Hexapoda</taxon>
        <taxon>Insecta</taxon>
        <taxon>Pterygota</taxon>
        <taxon>Neoptera</taxon>
        <taxon>Polyneoptera</taxon>
        <taxon>Dictyoptera</taxon>
        <taxon>Blattodea</taxon>
        <taxon>Blattoidea</taxon>
        <taxon>Termitoidae</taxon>
        <taxon>Kalotermitidae</taxon>
        <taxon>Cryptotermitinae</taxon>
        <taxon>Cryptotermes</taxon>
    </lineage>
</organism>
<reference evidence="3 4" key="1">
    <citation type="submission" date="2017-12" db="EMBL/GenBank/DDBJ databases">
        <title>Hemimetabolous genomes reveal molecular basis of termite eusociality.</title>
        <authorList>
            <person name="Harrison M.C."/>
            <person name="Jongepier E."/>
            <person name="Robertson H.M."/>
            <person name="Arning N."/>
            <person name="Bitard-Feildel T."/>
            <person name="Chao H."/>
            <person name="Childers C.P."/>
            <person name="Dinh H."/>
            <person name="Doddapaneni H."/>
            <person name="Dugan S."/>
            <person name="Gowin J."/>
            <person name="Greiner C."/>
            <person name="Han Y."/>
            <person name="Hu H."/>
            <person name="Hughes D.S.T."/>
            <person name="Huylmans A.-K."/>
            <person name="Kemena C."/>
            <person name="Kremer L.P.M."/>
            <person name="Lee S.L."/>
            <person name="Lopez-Ezquerra A."/>
            <person name="Mallet L."/>
            <person name="Monroy-Kuhn J.M."/>
            <person name="Moser A."/>
            <person name="Murali S.C."/>
            <person name="Muzny D.M."/>
            <person name="Otani S."/>
            <person name="Piulachs M.-D."/>
            <person name="Poelchau M."/>
            <person name="Qu J."/>
            <person name="Schaub F."/>
            <person name="Wada-Katsumata A."/>
            <person name="Worley K.C."/>
            <person name="Xie Q."/>
            <person name="Ylla G."/>
            <person name="Poulsen M."/>
            <person name="Gibbs R.A."/>
            <person name="Schal C."/>
            <person name="Richards S."/>
            <person name="Belles X."/>
            <person name="Korb J."/>
            <person name="Bornberg-Bauer E."/>
        </authorList>
    </citation>
    <scope>NUCLEOTIDE SEQUENCE [LARGE SCALE GENOMIC DNA]</scope>
    <source>
        <tissue evidence="3">Whole body</tissue>
    </source>
</reference>
<dbReference type="PANTHER" id="PTHR16294">
    <property type="entry name" value="DYSTROBREVIN BINDING PROTEIN 1 DYSBINDIN"/>
    <property type="match status" value="1"/>
</dbReference>
<dbReference type="OrthoDB" id="2445127at2759"/>
<accession>A0A2J7PUN1</accession>
<evidence type="ECO:0000256" key="1">
    <source>
        <dbReference type="ARBA" id="ARBA00008686"/>
    </source>
</evidence>
<gene>
    <name evidence="3" type="ORF">B7P43_G05808</name>
</gene>
<feature type="compositionally biased region" description="Basic and acidic residues" evidence="2">
    <location>
        <begin position="147"/>
        <end position="164"/>
    </location>
</feature>
<comment type="similarity">
    <text evidence="1">Belongs to the dysbindin family.</text>
</comment>
<keyword evidence="4" id="KW-1185">Reference proteome</keyword>
<evidence type="ECO:0000313" key="3">
    <source>
        <dbReference type="EMBL" id="PNF20033.1"/>
    </source>
</evidence>
<sequence>MASTLAAVPQLLTSVQQLMEQIGALQGLFEDVEGALFQLEDMVETQELQERQLDHRFQFALYKEKKLSELEAVRVSLASEHADKVVQHELRQQKLLRERQDAFGQAFQQDVQEFKLSGSLPKMENIGVARGPALEEVTLEPADPEELDKFLNDDSSEQKSRRDSCLNMENPMN</sequence>